<comment type="cofactor">
    <cofactor evidence="11">
        <name>heme</name>
        <dbReference type="ChEBI" id="CHEBI:30413"/>
    </cofactor>
</comment>
<dbReference type="GO" id="GO:0016020">
    <property type="term" value="C:membrane"/>
    <property type="evidence" value="ECO:0007669"/>
    <property type="project" value="UniProtKB-SubCell"/>
</dbReference>
<evidence type="ECO:0000256" key="2">
    <source>
        <dbReference type="ARBA" id="ARBA00010617"/>
    </source>
</evidence>
<gene>
    <name evidence="14" type="ORF">A4U43_C07F11770</name>
</gene>
<dbReference type="OMA" id="CEEPHWL"/>
<keyword evidence="5 11" id="KW-0479">Metal-binding</keyword>
<evidence type="ECO:0000256" key="5">
    <source>
        <dbReference type="ARBA" id="ARBA00022723"/>
    </source>
</evidence>
<dbReference type="PROSITE" id="PS00086">
    <property type="entry name" value="CYTOCHROME_P450"/>
    <property type="match status" value="1"/>
</dbReference>
<dbReference type="AlphaFoldDB" id="A0A5P1EB71"/>
<proteinExistence type="inferred from homology"/>
<dbReference type="Proteomes" id="UP000243459">
    <property type="component" value="Chromosome 7"/>
</dbReference>
<dbReference type="GO" id="GO:0016705">
    <property type="term" value="F:oxidoreductase activity, acting on paired donors, with incorporation or reduction of molecular oxygen"/>
    <property type="evidence" value="ECO:0007669"/>
    <property type="project" value="InterPro"/>
</dbReference>
<dbReference type="Pfam" id="PF00067">
    <property type="entry name" value="p450"/>
    <property type="match status" value="1"/>
</dbReference>
<keyword evidence="15" id="KW-1185">Reference proteome</keyword>
<evidence type="ECO:0000313" key="15">
    <source>
        <dbReference type="Proteomes" id="UP000243459"/>
    </source>
</evidence>
<accession>A0A5P1EB71</accession>
<protein>
    <recommendedName>
        <fullName evidence="16">Cytochrome P450</fullName>
    </recommendedName>
</protein>
<evidence type="ECO:0008006" key="16">
    <source>
        <dbReference type="Google" id="ProtNLM"/>
    </source>
</evidence>
<evidence type="ECO:0000313" key="14">
    <source>
        <dbReference type="EMBL" id="ONK63135.1"/>
    </source>
</evidence>
<keyword evidence="3 11" id="KW-0349">Heme</keyword>
<reference evidence="15" key="1">
    <citation type="journal article" date="2017" name="Nat. Commun.">
        <title>The asparagus genome sheds light on the origin and evolution of a young Y chromosome.</title>
        <authorList>
            <person name="Harkess A."/>
            <person name="Zhou J."/>
            <person name="Xu C."/>
            <person name="Bowers J.E."/>
            <person name="Van der Hulst R."/>
            <person name="Ayyampalayam S."/>
            <person name="Mercati F."/>
            <person name="Riccardi P."/>
            <person name="McKain M.R."/>
            <person name="Kakrana A."/>
            <person name="Tang H."/>
            <person name="Ray J."/>
            <person name="Groenendijk J."/>
            <person name="Arikit S."/>
            <person name="Mathioni S.M."/>
            <person name="Nakano M."/>
            <person name="Shan H."/>
            <person name="Telgmann-Rauber A."/>
            <person name="Kanno A."/>
            <person name="Yue Z."/>
            <person name="Chen H."/>
            <person name="Li W."/>
            <person name="Chen Y."/>
            <person name="Xu X."/>
            <person name="Zhang Y."/>
            <person name="Luo S."/>
            <person name="Chen H."/>
            <person name="Gao J."/>
            <person name="Mao Z."/>
            <person name="Pires J.C."/>
            <person name="Luo M."/>
            <person name="Kudrna D."/>
            <person name="Wing R.A."/>
            <person name="Meyers B.C."/>
            <person name="Yi K."/>
            <person name="Kong H."/>
            <person name="Lavrijsen P."/>
            <person name="Sunseri F."/>
            <person name="Falavigna A."/>
            <person name="Ye Y."/>
            <person name="Leebens-Mack J.H."/>
            <person name="Chen G."/>
        </authorList>
    </citation>
    <scope>NUCLEOTIDE SEQUENCE [LARGE SCALE GENOMIC DNA]</scope>
    <source>
        <strain evidence="15">cv. DH0086</strain>
    </source>
</reference>
<keyword evidence="8 11" id="KW-0408">Iron</keyword>
<dbReference type="GO" id="GO:0006629">
    <property type="term" value="P:lipid metabolic process"/>
    <property type="evidence" value="ECO:0007669"/>
    <property type="project" value="UniProtKB-ARBA"/>
</dbReference>
<dbReference type="GO" id="GO:0020037">
    <property type="term" value="F:heme binding"/>
    <property type="evidence" value="ECO:0007669"/>
    <property type="project" value="InterPro"/>
</dbReference>
<evidence type="ECO:0000256" key="12">
    <source>
        <dbReference type="RuleBase" id="RU000461"/>
    </source>
</evidence>
<sequence>MGTLGLILVALGVILVSILWKKMMVLLWRPYVLKKRFKEQGVSGPEYKFRSGSFVEVRRLEDEAREIELDVNSHDILPKVAPYYYKWANQYGGTFVYWVGPIPNLCVTDAEHVKQVLSNKFGFFAKPKVTGALLSLLGKGLVLTDGSEWARHRRVVSPAFTMDKLKIMVKKMAECTESMLDTWHDRMVRAESIEVNQQFQELTADVISHAAFGSSYIEGKEVFLAQKELQFLVLASMLNRPIPGYSYLPTKLNLKKWELERKMRNALLRIIDSRLSSKGSGYGNDLLGIMLEATQKQEGMQLNTNEIIDECKTFFFAGHETTSHLLTWTVFLLSTNQEWQEKLREEVIRECGVKVPNADNLTKFKLVTMVLMEALRLYCPVIMILRQAAKDMNLGGFMIPKGTSVTIPFAIIHLSKELWGDDANKFNPLRFENGINKAAKHPNALLAFSMGPRACVGQNFSMLEAKTVIAMILQRFSFSLSQEYKHKPADLLTLQPQNGLPIVFKPLVTERADASN</sequence>
<dbReference type="Gramene" id="ONK63135">
    <property type="protein sequence ID" value="ONK63135"/>
    <property type="gene ID" value="A4U43_C07F11770"/>
</dbReference>
<dbReference type="GO" id="GO:0005506">
    <property type="term" value="F:iron ion binding"/>
    <property type="evidence" value="ECO:0007669"/>
    <property type="project" value="InterPro"/>
</dbReference>
<evidence type="ECO:0000256" key="13">
    <source>
        <dbReference type="SAM" id="Phobius"/>
    </source>
</evidence>
<keyword evidence="4 13" id="KW-0812">Transmembrane</keyword>
<feature type="transmembrane region" description="Helical" evidence="13">
    <location>
        <begin position="6"/>
        <end position="28"/>
    </location>
</feature>
<keyword evidence="7 12" id="KW-0560">Oxidoreductase</keyword>
<keyword evidence="9 12" id="KW-0503">Monooxygenase</keyword>
<dbReference type="InterPro" id="IPR050665">
    <property type="entry name" value="Cytochrome_P450_Monooxygen"/>
</dbReference>
<dbReference type="PANTHER" id="PTHR24282:SF135">
    <property type="entry name" value="CYTOCHROME P450 709B2"/>
    <property type="match status" value="1"/>
</dbReference>
<evidence type="ECO:0000256" key="10">
    <source>
        <dbReference type="ARBA" id="ARBA00023136"/>
    </source>
</evidence>
<evidence type="ECO:0000256" key="9">
    <source>
        <dbReference type="ARBA" id="ARBA00023033"/>
    </source>
</evidence>
<dbReference type="PRINTS" id="PR00385">
    <property type="entry name" value="P450"/>
</dbReference>
<keyword evidence="10 13" id="KW-0472">Membrane</keyword>
<dbReference type="InterPro" id="IPR017972">
    <property type="entry name" value="Cyt_P450_CS"/>
</dbReference>
<feature type="binding site" description="axial binding residue" evidence="11">
    <location>
        <position position="455"/>
    </location>
    <ligand>
        <name>heme</name>
        <dbReference type="ChEBI" id="CHEBI:30413"/>
    </ligand>
    <ligandPart>
        <name>Fe</name>
        <dbReference type="ChEBI" id="CHEBI:18248"/>
    </ligandPart>
</feature>
<evidence type="ECO:0000256" key="11">
    <source>
        <dbReference type="PIRSR" id="PIRSR602401-1"/>
    </source>
</evidence>
<evidence type="ECO:0000256" key="4">
    <source>
        <dbReference type="ARBA" id="ARBA00022692"/>
    </source>
</evidence>
<dbReference type="PRINTS" id="PR00463">
    <property type="entry name" value="EP450I"/>
</dbReference>
<dbReference type="InterPro" id="IPR002401">
    <property type="entry name" value="Cyt_P450_E_grp-I"/>
</dbReference>
<organism evidence="14 15">
    <name type="scientific">Asparagus officinalis</name>
    <name type="common">Garden asparagus</name>
    <dbReference type="NCBI Taxonomy" id="4686"/>
    <lineage>
        <taxon>Eukaryota</taxon>
        <taxon>Viridiplantae</taxon>
        <taxon>Streptophyta</taxon>
        <taxon>Embryophyta</taxon>
        <taxon>Tracheophyta</taxon>
        <taxon>Spermatophyta</taxon>
        <taxon>Magnoliopsida</taxon>
        <taxon>Liliopsida</taxon>
        <taxon>Asparagales</taxon>
        <taxon>Asparagaceae</taxon>
        <taxon>Asparagoideae</taxon>
        <taxon>Asparagus</taxon>
    </lineage>
</organism>
<evidence type="ECO:0000256" key="7">
    <source>
        <dbReference type="ARBA" id="ARBA00023002"/>
    </source>
</evidence>
<dbReference type="PANTHER" id="PTHR24282">
    <property type="entry name" value="CYTOCHROME P450 FAMILY MEMBER"/>
    <property type="match status" value="1"/>
</dbReference>
<name>A0A5P1EB71_ASPOF</name>
<comment type="subcellular location">
    <subcellularLocation>
        <location evidence="1">Membrane</location>
    </subcellularLocation>
</comment>
<dbReference type="GO" id="GO:0004497">
    <property type="term" value="F:monooxygenase activity"/>
    <property type="evidence" value="ECO:0007669"/>
    <property type="project" value="UniProtKB-KW"/>
</dbReference>
<keyword evidence="6 13" id="KW-1133">Transmembrane helix</keyword>
<dbReference type="SUPFAM" id="SSF48264">
    <property type="entry name" value="Cytochrome P450"/>
    <property type="match status" value="1"/>
</dbReference>
<dbReference type="InterPro" id="IPR036396">
    <property type="entry name" value="Cyt_P450_sf"/>
</dbReference>
<evidence type="ECO:0000256" key="8">
    <source>
        <dbReference type="ARBA" id="ARBA00023004"/>
    </source>
</evidence>
<comment type="similarity">
    <text evidence="2 12">Belongs to the cytochrome P450 family.</text>
</comment>
<dbReference type="InterPro" id="IPR001128">
    <property type="entry name" value="Cyt_P450"/>
</dbReference>
<evidence type="ECO:0000256" key="1">
    <source>
        <dbReference type="ARBA" id="ARBA00004370"/>
    </source>
</evidence>
<evidence type="ECO:0000256" key="3">
    <source>
        <dbReference type="ARBA" id="ARBA00022617"/>
    </source>
</evidence>
<dbReference type="EMBL" id="CM007387">
    <property type="protein sequence ID" value="ONK63135.1"/>
    <property type="molecule type" value="Genomic_DNA"/>
</dbReference>
<evidence type="ECO:0000256" key="6">
    <source>
        <dbReference type="ARBA" id="ARBA00022989"/>
    </source>
</evidence>
<dbReference type="Gene3D" id="1.10.630.10">
    <property type="entry name" value="Cytochrome P450"/>
    <property type="match status" value="1"/>
</dbReference>